<evidence type="ECO:0000313" key="2">
    <source>
        <dbReference type="EMBL" id="KAH0781792.1"/>
    </source>
</evidence>
<proteinExistence type="predicted"/>
<dbReference type="PANTHER" id="PTHR11439:SF524">
    <property type="entry name" value="RNA-DIRECTED DNA POLYMERASE, PROTEIN KINASE RLK-PELLE-DLSV FAMILY"/>
    <property type="match status" value="1"/>
</dbReference>
<dbReference type="CDD" id="cd09272">
    <property type="entry name" value="RNase_HI_RT_Ty1"/>
    <property type="match status" value="1"/>
</dbReference>
<protein>
    <submittedName>
        <fullName evidence="2">Uncharacterized protein</fullName>
    </submittedName>
</protein>
<keyword evidence="3" id="KW-1185">Reference proteome</keyword>
<evidence type="ECO:0000256" key="1">
    <source>
        <dbReference type="SAM" id="MobiDB-lite"/>
    </source>
</evidence>
<feature type="region of interest" description="Disordered" evidence="1">
    <location>
        <begin position="1"/>
        <end position="24"/>
    </location>
</feature>
<gene>
    <name evidence="2" type="ORF">KY290_001390</name>
</gene>
<sequence>MQDCNSAKNPMSATDVPQLNDGAQPTDATRYRRVLGKLQYLSFTLLDINFSINKLSQFMYCPSEVHWKALKRVLRYLQSTIQLALHIQRDNDFKLYMYSDADWAGDVSDRASTTGYILFFSQNLVSWSSNKQRTIARTSTDAEYRAVASALDETNWVTNLLKELHVSLPQAPTIYCDNVGATYLCANPIFHTRMKHIAVEFHFVRKQVQQNQVHIVHIHAADQLADTLTKALPKSTFDKHLFKLGVITHGLS</sequence>
<accession>A0ABQ7WM05</accession>
<organism evidence="2 3">
    <name type="scientific">Solanum tuberosum</name>
    <name type="common">Potato</name>
    <dbReference type="NCBI Taxonomy" id="4113"/>
    <lineage>
        <taxon>Eukaryota</taxon>
        <taxon>Viridiplantae</taxon>
        <taxon>Streptophyta</taxon>
        <taxon>Embryophyta</taxon>
        <taxon>Tracheophyta</taxon>
        <taxon>Spermatophyta</taxon>
        <taxon>Magnoliopsida</taxon>
        <taxon>eudicotyledons</taxon>
        <taxon>Gunneridae</taxon>
        <taxon>Pentapetalae</taxon>
        <taxon>asterids</taxon>
        <taxon>lamiids</taxon>
        <taxon>Solanales</taxon>
        <taxon>Solanaceae</taxon>
        <taxon>Solanoideae</taxon>
        <taxon>Solaneae</taxon>
        <taxon>Solanum</taxon>
    </lineage>
</organism>
<dbReference type="SUPFAM" id="SSF56672">
    <property type="entry name" value="DNA/RNA polymerases"/>
    <property type="match status" value="1"/>
</dbReference>
<evidence type="ECO:0000313" key="3">
    <source>
        <dbReference type="Proteomes" id="UP000826656"/>
    </source>
</evidence>
<dbReference type="PANTHER" id="PTHR11439">
    <property type="entry name" value="GAG-POL-RELATED RETROTRANSPOSON"/>
    <property type="match status" value="1"/>
</dbReference>
<dbReference type="EMBL" id="JAIVGD010000001">
    <property type="protein sequence ID" value="KAH0781792.1"/>
    <property type="molecule type" value="Genomic_DNA"/>
</dbReference>
<dbReference type="Proteomes" id="UP000826656">
    <property type="component" value="Unassembled WGS sequence"/>
</dbReference>
<name>A0ABQ7WM05_SOLTU</name>
<dbReference type="InterPro" id="IPR043502">
    <property type="entry name" value="DNA/RNA_pol_sf"/>
</dbReference>
<reference evidence="2 3" key="1">
    <citation type="journal article" date="2021" name="bioRxiv">
        <title>Chromosome-scale and haplotype-resolved genome assembly of a tetraploid potato cultivar.</title>
        <authorList>
            <person name="Sun H."/>
            <person name="Jiao W.-B."/>
            <person name="Krause K."/>
            <person name="Campoy J.A."/>
            <person name="Goel M."/>
            <person name="Folz-Donahue K."/>
            <person name="Kukat C."/>
            <person name="Huettel B."/>
            <person name="Schneeberger K."/>
        </authorList>
    </citation>
    <scope>NUCLEOTIDE SEQUENCE [LARGE SCALE GENOMIC DNA]</scope>
    <source>
        <strain evidence="2">SolTubOtavaFocal</strain>
        <tissue evidence="2">Leaves</tissue>
    </source>
</reference>
<comment type="caution">
    <text evidence="2">The sequence shown here is derived from an EMBL/GenBank/DDBJ whole genome shotgun (WGS) entry which is preliminary data.</text>
</comment>